<proteinExistence type="predicted"/>
<protein>
    <submittedName>
        <fullName evidence="1">Uncharacterized protein</fullName>
    </submittedName>
</protein>
<name>A0A0E9R656_ANGAN</name>
<dbReference type="EMBL" id="GBXM01084764">
    <property type="protein sequence ID" value="JAH23813.1"/>
    <property type="molecule type" value="Transcribed_RNA"/>
</dbReference>
<reference evidence="1" key="1">
    <citation type="submission" date="2014-11" db="EMBL/GenBank/DDBJ databases">
        <authorList>
            <person name="Amaro Gonzalez C."/>
        </authorList>
    </citation>
    <scope>NUCLEOTIDE SEQUENCE</scope>
</reference>
<reference evidence="1" key="2">
    <citation type="journal article" date="2015" name="Fish Shellfish Immunol.">
        <title>Early steps in the European eel (Anguilla anguilla)-Vibrio vulnificus interaction in the gills: Role of the RtxA13 toxin.</title>
        <authorList>
            <person name="Callol A."/>
            <person name="Pajuelo D."/>
            <person name="Ebbesson L."/>
            <person name="Teles M."/>
            <person name="MacKenzie S."/>
            <person name="Amaro C."/>
        </authorList>
    </citation>
    <scope>NUCLEOTIDE SEQUENCE</scope>
</reference>
<accession>A0A0E9R656</accession>
<evidence type="ECO:0000313" key="1">
    <source>
        <dbReference type="EMBL" id="JAH23813.1"/>
    </source>
</evidence>
<sequence>MSELSNLYGCQRPDHWWAFTKALSMILEIYWNQ</sequence>
<organism evidence="1">
    <name type="scientific">Anguilla anguilla</name>
    <name type="common">European freshwater eel</name>
    <name type="synonym">Muraena anguilla</name>
    <dbReference type="NCBI Taxonomy" id="7936"/>
    <lineage>
        <taxon>Eukaryota</taxon>
        <taxon>Metazoa</taxon>
        <taxon>Chordata</taxon>
        <taxon>Craniata</taxon>
        <taxon>Vertebrata</taxon>
        <taxon>Euteleostomi</taxon>
        <taxon>Actinopterygii</taxon>
        <taxon>Neopterygii</taxon>
        <taxon>Teleostei</taxon>
        <taxon>Anguilliformes</taxon>
        <taxon>Anguillidae</taxon>
        <taxon>Anguilla</taxon>
    </lineage>
</organism>
<dbReference type="AlphaFoldDB" id="A0A0E9R656"/>